<evidence type="ECO:0000313" key="2">
    <source>
        <dbReference type="Proteomes" id="UP000003610"/>
    </source>
</evidence>
<accession>E1KMN6</accession>
<proteinExistence type="predicted"/>
<organism evidence="1 2">
    <name type="scientific">Prevotella disiens FB035-09AN</name>
    <dbReference type="NCBI Taxonomy" id="866771"/>
    <lineage>
        <taxon>Bacteria</taxon>
        <taxon>Pseudomonadati</taxon>
        <taxon>Bacteroidota</taxon>
        <taxon>Bacteroidia</taxon>
        <taxon>Bacteroidales</taxon>
        <taxon>Prevotellaceae</taxon>
        <taxon>Prevotella</taxon>
    </lineage>
</organism>
<reference evidence="1 2" key="1">
    <citation type="submission" date="2010-08" db="EMBL/GenBank/DDBJ databases">
        <authorList>
            <person name="Durkin A.S."/>
            <person name="Madupu R."/>
            <person name="Torralba M."/>
            <person name="Gillis M."/>
            <person name="Methe B."/>
            <person name="Sutton G."/>
            <person name="Nelson K.E."/>
        </authorList>
    </citation>
    <scope>NUCLEOTIDE SEQUENCE [LARGE SCALE GENOMIC DNA]</scope>
    <source>
        <strain evidence="1 2">FB035-09AN</strain>
    </source>
</reference>
<sequence>MGRYLRAETMYSSIFLYLLYIRSFKTGLKLEILFLAKVVKRM</sequence>
<evidence type="ECO:0000313" key="1">
    <source>
        <dbReference type="EMBL" id="EFL47252.1"/>
    </source>
</evidence>
<name>E1KMN6_9BACT</name>
<comment type="caution">
    <text evidence="1">The sequence shown here is derived from an EMBL/GenBank/DDBJ whole genome shotgun (WGS) entry which is preliminary data.</text>
</comment>
<dbReference type="Proteomes" id="UP000003610">
    <property type="component" value="Unassembled WGS sequence"/>
</dbReference>
<protein>
    <submittedName>
        <fullName evidence="1">Uncharacterized protein</fullName>
    </submittedName>
</protein>
<dbReference type="AlphaFoldDB" id="E1KMN6"/>
<dbReference type="STRING" id="866771.HMPREF9296_0308"/>
<gene>
    <name evidence="1" type="ORF">HMPREF9296_0308</name>
</gene>
<dbReference type="EMBL" id="AEDO01000007">
    <property type="protein sequence ID" value="EFL47252.1"/>
    <property type="molecule type" value="Genomic_DNA"/>
</dbReference>